<organism evidence="7">
    <name type="scientific">hydrothermal vent metagenome</name>
    <dbReference type="NCBI Taxonomy" id="652676"/>
    <lineage>
        <taxon>unclassified sequences</taxon>
        <taxon>metagenomes</taxon>
        <taxon>ecological metagenomes</taxon>
    </lineage>
</organism>
<dbReference type="GO" id="GO:0015562">
    <property type="term" value="F:efflux transmembrane transporter activity"/>
    <property type="evidence" value="ECO:0007669"/>
    <property type="project" value="InterPro"/>
</dbReference>
<evidence type="ECO:0000256" key="4">
    <source>
        <dbReference type="ARBA" id="ARBA00022692"/>
    </source>
</evidence>
<keyword evidence="5" id="KW-0472">Membrane</keyword>
<dbReference type="AlphaFoldDB" id="A0A1W1CIK4"/>
<keyword evidence="2" id="KW-0813">Transport</keyword>
<evidence type="ECO:0008006" key="8">
    <source>
        <dbReference type="Google" id="ProtNLM"/>
    </source>
</evidence>
<protein>
    <recommendedName>
        <fullName evidence="8">Heavy metal RND efflux outer membrane protein, CzcC family</fullName>
    </recommendedName>
</protein>
<dbReference type="PANTHER" id="PTHR30026">
    <property type="entry name" value="OUTER MEMBRANE PROTEIN TOLC"/>
    <property type="match status" value="1"/>
</dbReference>
<name>A0A1W1CIK4_9ZZZZ</name>
<dbReference type="GO" id="GO:0015288">
    <property type="term" value="F:porin activity"/>
    <property type="evidence" value="ECO:0007669"/>
    <property type="project" value="TreeGrafter"/>
</dbReference>
<evidence type="ECO:0000256" key="1">
    <source>
        <dbReference type="ARBA" id="ARBA00004442"/>
    </source>
</evidence>
<dbReference type="GO" id="GO:0009279">
    <property type="term" value="C:cell outer membrane"/>
    <property type="evidence" value="ECO:0007669"/>
    <property type="project" value="UniProtKB-SubCell"/>
</dbReference>
<evidence type="ECO:0000256" key="6">
    <source>
        <dbReference type="ARBA" id="ARBA00023237"/>
    </source>
</evidence>
<dbReference type="InterPro" id="IPR051906">
    <property type="entry name" value="TolC-like"/>
</dbReference>
<keyword evidence="3" id="KW-1134">Transmembrane beta strand</keyword>
<dbReference type="Pfam" id="PF02321">
    <property type="entry name" value="OEP"/>
    <property type="match status" value="1"/>
</dbReference>
<reference evidence="7" key="1">
    <citation type="submission" date="2016-10" db="EMBL/GenBank/DDBJ databases">
        <authorList>
            <person name="de Groot N.N."/>
        </authorList>
    </citation>
    <scope>NUCLEOTIDE SEQUENCE</scope>
</reference>
<dbReference type="SUPFAM" id="SSF56954">
    <property type="entry name" value="Outer membrane efflux proteins (OEP)"/>
    <property type="match status" value="1"/>
</dbReference>
<evidence type="ECO:0000256" key="3">
    <source>
        <dbReference type="ARBA" id="ARBA00022452"/>
    </source>
</evidence>
<evidence type="ECO:0000313" key="7">
    <source>
        <dbReference type="EMBL" id="SFV65522.1"/>
    </source>
</evidence>
<dbReference type="GO" id="GO:1990281">
    <property type="term" value="C:efflux pump complex"/>
    <property type="evidence" value="ECO:0007669"/>
    <property type="project" value="TreeGrafter"/>
</dbReference>
<sequence>MKGLNLLLLLCLSSSVTLVADENNTTLESFLSEYKNKQFEYEYKKSEAESAKLRDSWIAPLRLNYTYSKSNPYATEQLNESAAIRMDQPIFQSGGIYYGIQFANANKRYSNLSIDITKRKMIKDTIALLMQIREISLQIEKQKLTIKNADINLLEKKEEYLNGELDSGFLDNAIIQKNSVMQALYDMQTKREKLINNFSALSDLNYKNLSLPYFEMISKSDFLEHNLYIKESDYAVEKNRYAKDARVAKYLPKVNLTAGYNWQKSSHQQFSPTSPSFSTERDYYDYGFRVSIPIDINTFRDIESAKVDFFKSKVMQKDRKRALSLLYDQVINNIKNFDKKIALSRENGKLYQKLLDDTQKLYVSGYKTKYDVQILTNSLAMQKIDTKIYKIEKQLELLNLYEMYRKGDK</sequence>
<evidence type="ECO:0000256" key="2">
    <source>
        <dbReference type="ARBA" id="ARBA00022448"/>
    </source>
</evidence>
<dbReference type="PANTHER" id="PTHR30026:SF20">
    <property type="entry name" value="OUTER MEMBRANE PROTEIN TOLC"/>
    <property type="match status" value="1"/>
</dbReference>
<proteinExistence type="predicted"/>
<keyword evidence="6" id="KW-0998">Cell outer membrane</keyword>
<evidence type="ECO:0000256" key="5">
    <source>
        <dbReference type="ARBA" id="ARBA00023136"/>
    </source>
</evidence>
<dbReference type="Gene3D" id="1.20.1600.10">
    <property type="entry name" value="Outer membrane efflux proteins (OEP)"/>
    <property type="match status" value="1"/>
</dbReference>
<keyword evidence="4" id="KW-0812">Transmembrane</keyword>
<gene>
    <name evidence="7" type="ORF">MNB_SM-5-750</name>
</gene>
<comment type="subcellular location">
    <subcellularLocation>
        <location evidence="1">Cell outer membrane</location>
    </subcellularLocation>
</comment>
<dbReference type="InterPro" id="IPR003423">
    <property type="entry name" value="OMP_efflux"/>
</dbReference>
<accession>A0A1W1CIK4</accession>
<dbReference type="EMBL" id="FPHH01000087">
    <property type="protein sequence ID" value="SFV65522.1"/>
    <property type="molecule type" value="Genomic_DNA"/>
</dbReference>